<keyword evidence="4" id="KW-0496">Mitochondrion</keyword>
<keyword evidence="9" id="KW-1185">Reference proteome</keyword>
<dbReference type="GO" id="GO:0016887">
    <property type="term" value="F:ATP hydrolysis activity"/>
    <property type="evidence" value="ECO:0007669"/>
    <property type="project" value="InterPro"/>
</dbReference>
<feature type="domain" description="AAA ATPase AAA+ lid" evidence="7">
    <location>
        <begin position="85"/>
        <end position="126"/>
    </location>
</feature>
<dbReference type="Pfam" id="PF00004">
    <property type="entry name" value="AAA"/>
    <property type="match status" value="1"/>
</dbReference>
<dbReference type="STRING" id="667725.A0A0L0FE29"/>
<evidence type="ECO:0000313" key="9">
    <source>
        <dbReference type="Proteomes" id="UP000054560"/>
    </source>
</evidence>
<proteinExistence type="inferred from homology"/>
<dbReference type="InterPro" id="IPR003960">
    <property type="entry name" value="ATPase_AAA_CS"/>
</dbReference>
<evidence type="ECO:0000256" key="2">
    <source>
        <dbReference type="ARBA" id="ARBA00022741"/>
    </source>
</evidence>
<dbReference type="Gene3D" id="3.40.50.300">
    <property type="entry name" value="P-loop containing nucleotide triphosphate hydrolases"/>
    <property type="match status" value="1"/>
</dbReference>
<organism evidence="8 9">
    <name type="scientific">Sphaeroforma arctica JP610</name>
    <dbReference type="NCBI Taxonomy" id="667725"/>
    <lineage>
        <taxon>Eukaryota</taxon>
        <taxon>Ichthyosporea</taxon>
        <taxon>Ichthyophonida</taxon>
        <taxon>Sphaeroforma</taxon>
    </lineage>
</organism>
<dbReference type="AlphaFoldDB" id="A0A0L0FE29"/>
<evidence type="ECO:0000259" key="6">
    <source>
        <dbReference type="Pfam" id="PF00004"/>
    </source>
</evidence>
<dbReference type="InterPro" id="IPR003959">
    <property type="entry name" value="ATPase_AAA_core"/>
</dbReference>
<dbReference type="GO" id="GO:0005524">
    <property type="term" value="F:ATP binding"/>
    <property type="evidence" value="ECO:0007669"/>
    <property type="project" value="UniProtKB-KW"/>
</dbReference>
<name>A0A0L0FE29_9EUKA</name>
<dbReference type="InterPro" id="IPR051701">
    <property type="entry name" value="Mito_OM_Translocase_MSP1"/>
</dbReference>
<dbReference type="GO" id="GO:0005741">
    <property type="term" value="C:mitochondrial outer membrane"/>
    <property type="evidence" value="ECO:0007669"/>
    <property type="project" value="TreeGrafter"/>
</dbReference>
<feature type="domain" description="ATPase AAA-type core" evidence="6">
    <location>
        <begin position="2"/>
        <end position="62"/>
    </location>
</feature>
<evidence type="ECO:0000256" key="4">
    <source>
        <dbReference type="ARBA" id="ARBA00023128"/>
    </source>
</evidence>
<keyword evidence="3 5" id="KW-0067">ATP-binding</keyword>
<accession>A0A0L0FE29</accession>
<comment type="similarity">
    <text evidence="5">Belongs to the AAA ATPase family.</text>
</comment>
<evidence type="ECO:0000313" key="8">
    <source>
        <dbReference type="EMBL" id="KNC75010.1"/>
    </source>
</evidence>
<dbReference type="PROSITE" id="PS00674">
    <property type="entry name" value="AAA"/>
    <property type="match status" value="1"/>
</dbReference>
<dbReference type="SUPFAM" id="SSF52540">
    <property type="entry name" value="P-loop containing nucleoside triphosphate hydrolases"/>
    <property type="match status" value="1"/>
</dbReference>
<evidence type="ECO:0000256" key="1">
    <source>
        <dbReference type="ARBA" id="ARBA00004304"/>
    </source>
</evidence>
<dbReference type="EMBL" id="KQ243912">
    <property type="protein sequence ID" value="KNC75010.1"/>
    <property type="molecule type" value="Genomic_DNA"/>
</dbReference>
<dbReference type="OrthoDB" id="10254455at2759"/>
<evidence type="ECO:0008006" key="10">
    <source>
        <dbReference type="Google" id="ProtNLM"/>
    </source>
</evidence>
<dbReference type="Gene3D" id="1.10.8.60">
    <property type="match status" value="1"/>
</dbReference>
<dbReference type="eggNOG" id="KOG0737">
    <property type="taxonomic scope" value="Eukaryota"/>
</dbReference>
<comment type="subcellular location">
    <subcellularLocation>
        <location evidence="1">Mitochondrion membrane</location>
        <topology evidence="1">Single-pass membrane protein</topology>
    </subcellularLocation>
</comment>
<gene>
    <name evidence="8" type="ORF">SARC_12457</name>
</gene>
<dbReference type="InterPro" id="IPR027417">
    <property type="entry name" value="P-loop_NTPase"/>
</dbReference>
<dbReference type="GeneID" id="25912961"/>
<evidence type="ECO:0000256" key="5">
    <source>
        <dbReference type="RuleBase" id="RU003651"/>
    </source>
</evidence>
<dbReference type="InterPro" id="IPR041569">
    <property type="entry name" value="AAA_lid_3"/>
</dbReference>
<sequence length="136" mass="15848">MLSRRDDHEHEGMRKIKNEFMAMWEGLTTNSDERVMVLGATNRPFDIDDAVLRRLPRRILVDLPDMEQRQQILKVLLRAEVVEEDFDYEECSKLLDGYTGSDIKNVCVAAAYQPIKEVIDKEELSDPSHNMHNTRT</sequence>
<evidence type="ECO:0000259" key="7">
    <source>
        <dbReference type="Pfam" id="PF17862"/>
    </source>
</evidence>
<evidence type="ECO:0000256" key="3">
    <source>
        <dbReference type="ARBA" id="ARBA00022840"/>
    </source>
</evidence>
<dbReference type="Pfam" id="PF17862">
    <property type="entry name" value="AAA_lid_3"/>
    <property type="match status" value="1"/>
</dbReference>
<keyword evidence="2 5" id="KW-0547">Nucleotide-binding</keyword>
<dbReference type="Proteomes" id="UP000054560">
    <property type="component" value="Unassembled WGS sequence"/>
</dbReference>
<dbReference type="PANTHER" id="PTHR45644">
    <property type="entry name" value="AAA ATPASE, PUTATIVE (AFU_ORTHOLOGUE AFUA_2G12920)-RELATED-RELATED"/>
    <property type="match status" value="1"/>
</dbReference>
<dbReference type="RefSeq" id="XP_014148912.1">
    <property type="nucleotide sequence ID" value="XM_014293437.1"/>
</dbReference>
<reference evidence="8 9" key="1">
    <citation type="submission" date="2011-02" db="EMBL/GenBank/DDBJ databases">
        <title>The Genome Sequence of Sphaeroforma arctica JP610.</title>
        <authorList>
            <consortium name="The Broad Institute Genome Sequencing Platform"/>
            <person name="Russ C."/>
            <person name="Cuomo C."/>
            <person name="Young S.K."/>
            <person name="Zeng Q."/>
            <person name="Gargeya S."/>
            <person name="Alvarado L."/>
            <person name="Berlin A."/>
            <person name="Chapman S.B."/>
            <person name="Chen Z."/>
            <person name="Freedman E."/>
            <person name="Gellesch M."/>
            <person name="Goldberg J."/>
            <person name="Griggs A."/>
            <person name="Gujja S."/>
            <person name="Heilman E."/>
            <person name="Heiman D."/>
            <person name="Howarth C."/>
            <person name="Mehta T."/>
            <person name="Neiman D."/>
            <person name="Pearson M."/>
            <person name="Roberts A."/>
            <person name="Saif S."/>
            <person name="Shea T."/>
            <person name="Shenoy N."/>
            <person name="Sisk P."/>
            <person name="Stolte C."/>
            <person name="Sykes S."/>
            <person name="White J."/>
            <person name="Yandava C."/>
            <person name="Burger G."/>
            <person name="Gray M.W."/>
            <person name="Holland P.W.H."/>
            <person name="King N."/>
            <person name="Lang F.B.F."/>
            <person name="Roger A.J."/>
            <person name="Ruiz-Trillo I."/>
            <person name="Haas B."/>
            <person name="Nusbaum C."/>
            <person name="Birren B."/>
        </authorList>
    </citation>
    <scope>NUCLEOTIDE SEQUENCE [LARGE SCALE GENOMIC DNA]</scope>
    <source>
        <strain evidence="8 9">JP610</strain>
    </source>
</reference>
<protein>
    <recommendedName>
        <fullName evidence="10">ATPase AAA-type core domain-containing protein</fullName>
    </recommendedName>
</protein>